<dbReference type="AlphaFoldDB" id="A0A0R3X9T5"/>
<dbReference type="STRING" id="6205.A0A0R3X9T5"/>
<keyword evidence="2" id="KW-1185">Reference proteome</keyword>
<gene>
    <name evidence="1" type="ORF">TTAC_LOCUS10295</name>
</gene>
<evidence type="ECO:0000313" key="1">
    <source>
        <dbReference type="EMBL" id="VDM35275.1"/>
    </source>
</evidence>
<dbReference type="SUPFAM" id="SSF54928">
    <property type="entry name" value="RNA-binding domain, RBD"/>
    <property type="match status" value="1"/>
</dbReference>
<evidence type="ECO:0000313" key="2">
    <source>
        <dbReference type="Proteomes" id="UP000274429"/>
    </source>
</evidence>
<dbReference type="WBParaSite" id="TTAC_0001031001-mRNA-1">
    <property type="protein sequence ID" value="TTAC_0001031001-mRNA-1"/>
    <property type="gene ID" value="TTAC_0001031001"/>
</dbReference>
<dbReference type="GO" id="GO:0003676">
    <property type="term" value="F:nucleic acid binding"/>
    <property type="evidence" value="ECO:0007669"/>
    <property type="project" value="InterPro"/>
</dbReference>
<organism evidence="3">
    <name type="scientific">Hydatigena taeniaeformis</name>
    <name type="common">Feline tapeworm</name>
    <name type="synonym">Taenia taeniaeformis</name>
    <dbReference type="NCBI Taxonomy" id="6205"/>
    <lineage>
        <taxon>Eukaryota</taxon>
        <taxon>Metazoa</taxon>
        <taxon>Spiralia</taxon>
        <taxon>Lophotrochozoa</taxon>
        <taxon>Platyhelminthes</taxon>
        <taxon>Cestoda</taxon>
        <taxon>Eucestoda</taxon>
        <taxon>Cyclophyllidea</taxon>
        <taxon>Taeniidae</taxon>
        <taxon>Hydatigera</taxon>
    </lineage>
</organism>
<dbReference type="InterPro" id="IPR012677">
    <property type="entry name" value="Nucleotide-bd_a/b_plait_sf"/>
</dbReference>
<proteinExistence type="predicted"/>
<dbReference type="OrthoDB" id="296632at2759"/>
<accession>A0A0R3X9T5</accession>
<name>A0A0R3X9T5_HYDTA</name>
<dbReference type="InterPro" id="IPR035979">
    <property type="entry name" value="RBD_domain_sf"/>
</dbReference>
<reference evidence="3" key="1">
    <citation type="submission" date="2017-02" db="UniProtKB">
        <authorList>
            <consortium name="WormBaseParasite"/>
        </authorList>
    </citation>
    <scope>IDENTIFICATION</scope>
</reference>
<evidence type="ECO:0000313" key="3">
    <source>
        <dbReference type="WBParaSite" id="TTAC_0001031001-mRNA-1"/>
    </source>
</evidence>
<dbReference type="Proteomes" id="UP000274429">
    <property type="component" value="Unassembled WGS sequence"/>
</dbReference>
<dbReference type="EMBL" id="UYWX01021516">
    <property type="protein sequence ID" value="VDM35275.1"/>
    <property type="molecule type" value="Genomic_DNA"/>
</dbReference>
<dbReference type="Gene3D" id="3.30.70.330">
    <property type="match status" value="1"/>
</dbReference>
<sequence>MSMVPYVLPSRVLHIRGLPADTSETEIVKLAMPFGPIANFVLTKKTGQVRIRVFVCA</sequence>
<reference evidence="1 2" key="2">
    <citation type="submission" date="2018-11" db="EMBL/GenBank/DDBJ databases">
        <authorList>
            <consortium name="Pathogen Informatics"/>
        </authorList>
    </citation>
    <scope>NUCLEOTIDE SEQUENCE [LARGE SCALE GENOMIC DNA]</scope>
</reference>
<protein>
    <submittedName>
        <fullName evidence="3">RRM domain-containing protein</fullName>
    </submittedName>
</protein>